<keyword evidence="2" id="KW-0507">mRNA processing</keyword>
<organism evidence="10 11">
    <name type="scientific">Tetrahymena thermophila (strain SB210)</name>
    <dbReference type="NCBI Taxonomy" id="312017"/>
    <lineage>
        <taxon>Eukaryota</taxon>
        <taxon>Sar</taxon>
        <taxon>Alveolata</taxon>
        <taxon>Ciliophora</taxon>
        <taxon>Intramacronucleata</taxon>
        <taxon>Oligohymenophorea</taxon>
        <taxon>Hymenostomatida</taxon>
        <taxon>Tetrahymenina</taxon>
        <taxon>Tetrahymenidae</taxon>
        <taxon>Tetrahymena</taxon>
    </lineage>
</organism>
<comment type="similarity">
    <text evidence="1">Belongs to the HTATSF1 family.</text>
</comment>
<dbReference type="InParanoid" id="I7M4I3"/>
<evidence type="ECO:0000256" key="7">
    <source>
        <dbReference type="SAM" id="Coils"/>
    </source>
</evidence>
<evidence type="ECO:0000256" key="3">
    <source>
        <dbReference type="ARBA" id="ARBA00022737"/>
    </source>
</evidence>
<evidence type="ECO:0000259" key="9">
    <source>
        <dbReference type="PROSITE" id="PS50102"/>
    </source>
</evidence>
<feature type="coiled-coil region" evidence="7">
    <location>
        <begin position="57"/>
        <end position="115"/>
    </location>
</feature>
<name>I7M4I3_TETTS</name>
<evidence type="ECO:0000256" key="8">
    <source>
        <dbReference type="SAM" id="MobiDB-lite"/>
    </source>
</evidence>
<reference evidence="11" key="1">
    <citation type="journal article" date="2006" name="PLoS Biol.">
        <title>Macronuclear genome sequence of the ciliate Tetrahymena thermophila, a model eukaryote.</title>
        <authorList>
            <person name="Eisen J.A."/>
            <person name="Coyne R.S."/>
            <person name="Wu M."/>
            <person name="Wu D."/>
            <person name="Thiagarajan M."/>
            <person name="Wortman J.R."/>
            <person name="Badger J.H."/>
            <person name="Ren Q."/>
            <person name="Amedeo P."/>
            <person name="Jones K.M."/>
            <person name="Tallon L.J."/>
            <person name="Delcher A.L."/>
            <person name="Salzberg S.L."/>
            <person name="Silva J.C."/>
            <person name="Haas B.J."/>
            <person name="Majoros W.H."/>
            <person name="Farzad M."/>
            <person name="Carlton J.M."/>
            <person name="Smith R.K. Jr."/>
            <person name="Garg J."/>
            <person name="Pearlman R.E."/>
            <person name="Karrer K.M."/>
            <person name="Sun L."/>
            <person name="Manning G."/>
            <person name="Elde N.C."/>
            <person name="Turkewitz A.P."/>
            <person name="Asai D.J."/>
            <person name="Wilkes D.E."/>
            <person name="Wang Y."/>
            <person name="Cai H."/>
            <person name="Collins K."/>
            <person name="Stewart B.A."/>
            <person name="Lee S.R."/>
            <person name="Wilamowska K."/>
            <person name="Weinberg Z."/>
            <person name="Ruzzo W.L."/>
            <person name="Wloga D."/>
            <person name="Gaertig J."/>
            <person name="Frankel J."/>
            <person name="Tsao C.-C."/>
            <person name="Gorovsky M.A."/>
            <person name="Keeling P.J."/>
            <person name="Waller R.F."/>
            <person name="Patron N.J."/>
            <person name="Cherry J.M."/>
            <person name="Stover N.A."/>
            <person name="Krieger C.J."/>
            <person name="del Toro C."/>
            <person name="Ryder H.F."/>
            <person name="Williamson S.C."/>
            <person name="Barbeau R.A."/>
            <person name="Hamilton E.P."/>
            <person name="Orias E."/>
        </authorList>
    </citation>
    <scope>NUCLEOTIDE SEQUENCE [LARGE SCALE GENOMIC DNA]</scope>
    <source>
        <strain evidence="11">SB210</strain>
    </source>
</reference>
<feature type="compositionally biased region" description="Polar residues" evidence="8">
    <location>
        <begin position="559"/>
        <end position="571"/>
    </location>
</feature>
<keyword evidence="4 6" id="KW-0694">RNA-binding</keyword>
<dbReference type="PROSITE" id="PS50102">
    <property type="entry name" value="RRM"/>
    <property type="match status" value="1"/>
</dbReference>
<dbReference type="eggNOG" id="KOG1548">
    <property type="taxonomic scope" value="Eukaryota"/>
</dbReference>
<gene>
    <name evidence="10" type="ORF">TTHERM_00683070</name>
</gene>
<dbReference type="CDD" id="cd12281">
    <property type="entry name" value="RRM1_TatSF1_like"/>
    <property type="match status" value="1"/>
</dbReference>
<dbReference type="Pfam" id="PF00076">
    <property type="entry name" value="RRM_1"/>
    <property type="match status" value="2"/>
</dbReference>
<keyword evidence="3" id="KW-0677">Repeat</keyword>
<evidence type="ECO:0000256" key="4">
    <source>
        <dbReference type="ARBA" id="ARBA00022884"/>
    </source>
</evidence>
<dbReference type="OrthoDB" id="10258585at2759"/>
<feature type="coiled-coil region" evidence="7">
    <location>
        <begin position="242"/>
        <end position="300"/>
    </location>
</feature>
<dbReference type="Gene3D" id="3.30.70.330">
    <property type="match status" value="2"/>
</dbReference>
<dbReference type="InterPro" id="IPR034393">
    <property type="entry name" value="TatSF1-like"/>
</dbReference>
<dbReference type="FunFam" id="3.30.70.330:FF:000105">
    <property type="entry name" value="HIV Tat-specific factor 1 homolog"/>
    <property type="match status" value="1"/>
</dbReference>
<protein>
    <submittedName>
        <fullName evidence="10">RNA-binding domain protein</fullName>
    </submittedName>
</protein>
<dbReference type="Pfam" id="PF14237">
    <property type="entry name" value="GYF_2"/>
    <property type="match status" value="1"/>
</dbReference>
<evidence type="ECO:0000256" key="6">
    <source>
        <dbReference type="PROSITE-ProRule" id="PRU00176"/>
    </source>
</evidence>
<keyword evidence="7" id="KW-0175">Coiled coil</keyword>
<evidence type="ECO:0000313" key="10">
    <source>
        <dbReference type="EMBL" id="EAS07101.2"/>
    </source>
</evidence>
<dbReference type="FunCoup" id="I7M4I3">
    <property type="interactions" value="4"/>
</dbReference>
<dbReference type="Proteomes" id="UP000009168">
    <property type="component" value="Unassembled WGS sequence"/>
</dbReference>
<dbReference type="GO" id="GO:0005684">
    <property type="term" value="C:U2-type spliceosomal complex"/>
    <property type="evidence" value="ECO:0007669"/>
    <property type="project" value="TreeGrafter"/>
</dbReference>
<evidence type="ECO:0000256" key="2">
    <source>
        <dbReference type="ARBA" id="ARBA00022664"/>
    </source>
</evidence>
<dbReference type="EMBL" id="GG662247">
    <property type="protein sequence ID" value="EAS07101.2"/>
    <property type="molecule type" value="Genomic_DNA"/>
</dbReference>
<dbReference type="InterPro" id="IPR025640">
    <property type="entry name" value="GYF_2"/>
</dbReference>
<dbReference type="InterPro" id="IPR012677">
    <property type="entry name" value="Nucleotide-bd_a/b_plait_sf"/>
</dbReference>
<evidence type="ECO:0000256" key="1">
    <source>
        <dbReference type="ARBA" id="ARBA00007747"/>
    </source>
</evidence>
<dbReference type="GeneID" id="7824747"/>
<feature type="domain" description="RRM" evidence="9">
    <location>
        <begin position="308"/>
        <end position="394"/>
    </location>
</feature>
<dbReference type="SUPFAM" id="SSF54928">
    <property type="entry name" value="RNA-binding domain, RBD"/>
    <property type="match status" value="1"/>
</dbReference>
<dbReference type="KEGG" id="tet:TTHERM_00683070"/>
<sequence length="571" mass="67558">MEEFIWYYADSQALQERTPIGPVSIRDLDVLYRTSAINSATYVWKEGMPEWVQLFKVQELKEAILDEQQDIKVIQELYEKQQQELALANQKGKKQQKIQDKLDKKQAQIDQKLLEEAKYNQSMNSGKEEDISQDQVKQNLELLQQIDEEEVLDEDEEEEREYLKLLQENPEEAIQRMANNTLNSYFYYSEDDKKWNICREDENNERVWIQQDEEPKEEMDKMRNELIEKLRKQFIGEENKDIETLKSNLKDQLQMQNDIEDNNADPKDKEIMKGMTAEQIKKIKRNKKKAKRQAEKKKQKWYQSRVNTYIYVKGLPLSITEEKLDEFFSRAGVIRKDPITNKKKIKIYSDENGLPKGDAVISFQMMESVEIAITMLDEREIEPGHIIRVERANFEQHGDTYKKREGVVINKEKALDKIQLAQMKAAQRQALGWEDEDQIDTGLKIVILKNVFTLKDIEEDPNFLEELREEMAKEIESTCGPIQRLKIFEENPEGVIEIKFKNSADAKVCIQKMDGRYFDERELECFFWDGKVDYKRSQKQMEDDEQRLEEFGKWIEGGDNNNSENGQKQIS</sequence>
<dbReference type="RefSeq" id="XP_001027343.2">
    <property type="nucleotide sequence ID" value="XM_001027343.2"/>
</dbReference>
<keyword evidence="5" id="KW-0508">mRNA splicing</keyword>
<dbReference type="InterPro" id="IPR034392">
    <property type="entry name" value="TatSF1-like_RRM1"/>
</dbReference>
<dbReference type="AlphaFoldDB" id="I7M4I3"/>
<accession>I7M4I3</accession>
<evidence type="ECO:0000313" key="11">
    <source>
        <dbReference type="Proteomes" id="UP000009168"/>
    </source>
</evidence>
<keyword evidence="11" id="KW-1185">Reference proteome</keyword>
<evidence type="ECO:0000256" key="5">
    <source>
        <dbReference type="ARBA" id="ARBA00023187"/>
    </source>
</evidence>
<dbReference type="GO" id="GO:0003723">
    <property type="term" value="F:RNA binding"/>
    <property type="evidence" value="ECO:0007669"/>
    <property type="project" value="UniProtKB-UniRule"/>
</dbReference>
<dbReference type="GO" id="GO:0005686">
    <property type="term" value="C:U2 snRNP"/>
    <property type="evidence" value="ECO:0007669"/>
    <property type="project" value="TreeGrafter"/>
</dbReference>
<feature type="region of interest" description="Disordered" evidence="8">
    <location>
        <begin position="538"/>
        <end position="571"/>
    </location>
</feature>
<dbReference type="GO" id="GO:0000398">
    <property type="term" value="P:mRNA splicing, via spliceosome"/>
    <property type="evidence" value="ECO:0007669"/>
    <property type="project" value="InterPro"/>
</dbReference>
<dbReference type="STRING" id="312017.I7M4I3"/>
<dbReference type="PANTHER" id="PTHR15608:SF0">
    <property type="entry name" value="HIV TAT-SPECIFIC FACTOR 1"/>
    <property type="match status" value="1"/>
</dbReference>
<dbReference type="InterPro" id="IPR035979">
    <property type="entry name" value="RBD_domain_sf"/>
</dbReference>
<dbReference type="PANTHER" id="PTHR15608">
    <property type="entry name" value="SPLICING FACTOR U2AF-ASSOCIATED PROTEIN 2"/>
    <property type="match status" value="1"/>
</dbReference>
<dbReference type="SMART" id="SM00360">
    <property type="entry name" value="RRM"/>
    <property type="match status" value="2"/>
</dbReference>
<proteinExistence type="inferred from homology"/>
<dbReference type="InterPro" id="IPR000504">
    <property type="entry name" value="RRM_dom"/>
</dbReference>